<dbReference type="Gene3D" id="1.10.510.10">
    <property type="entry name" value="Transferase(Phosphotransferase) domain 1"/>
    <property type="match status" value="1"/>
</dbReference>
<dbReference type="Pfam" id="PF00069">
    <property type="entry name" value="Pkinase"/>
    <property type="match status" value="1"/>
</dbReference>
<dbReference type="GO" id="GO:0004674">
    <property type="term" value="F:protein serine/threonine kinase activity"/>
    <property type="evidence" value="ECO:0007669"/>
    <property type="project" value="UniProtKB-KW"/>
</dbReference>
<dbReference type="SUPFAM" id="SSF56112">
    <property type="entry name" value="Protein kinase-like (PK-like)"/>
    <property type="match status" value="1"/>
</dbReference>
<comment type="similarity">
    <text evidence="6">Belongs to the protein kinase superfamily.</text>
</comment>
<keyword evidence="3" id="KW-0418">Kinase</keyword>
<evidence type="ECO:0000256" key="1">
    <source>
        <dbReference type="ARBA" id="ARBA00022679"/>
    </source>
</evidence>
<keyword evidence="10" id="KW-1185">Reference proteome</keyword>
<evidence type="ECO:0000313" key="10">
    <source>
        <dbReference type="Proteomes" id="UP000326939"/>
    </source>
</evidence>
<dbReference type="Gene3D" id="3.30.200.20">
    <property type="entry name" value="Phosphorylase Kinase, domain 1"/>
    <property type="match status" value="1"/>
</dbReference>
<dbReference type="GO" id="GO:0007165">
    <property type="term" value="P:signal transduction"/>
    <property type="evidence" value="ECO:0007669"/>
    <property type="project" value="TreeGrafter"/>
</dbReference>
<reference evidence="9" key="3">
    <citation type="submission" date="2019-05" db="EMBL/GenBank/DDBJ databases">
        <authorList>
            <person name="Zhang R."/>
        </authorList>
    </citation>
    <scope>NUCLEOTIDE SEQUENCE [LARGE SCALE GENOMIC DNA]</scope>
    <source>
        <strain evidence="9">Br00</strain>
        <tissue evidence="9">Leaf</tissue>
    </source>
</reference>
<comment type="caution">
    <text evidence="9">The sequence shown here is derived from an EMBL/GenBank/DDBJ whole genome shotgun (WGS) entry which is preliminary data.</text>
</comment>
<evidence type="ECO:0000256" key="6">
    <source>
        <dbReference type="RuleBase" id="RU000304"/>
    </source>
</evidence>
<dbReference type="PROSITE" id="PS00108">
    <property type="entry name" value="PROTEIN_KINASE_ST"/>
    <property type="match status" value="1"/>
</dbReference>
<dbReference type="InterPro" id="IPR000719">
    <property type="entry name" value="Prot_kinase_dom"/>
</dbReference>
<evidence type="ECO:0000313" key="8">
    <source>
        <dbReference type="EMBL" id="KAB5533718.1"/>
    </source>
</evidence>
<keyword evidence="2 5" id="KW-0547">Nucleotide-binding</keyword>
<dbReference type="GO" id="GO:0005524">
    <property type="term" value="F:ATP binding"/>
    <property type="evidence" value="ECO:0007669"/>
    <property type="project" value="UniProtKB-UniRule"/>
</dbReference>
<gene>
    <name evidence="8" type="ORF">DKX38_016804</name>
    <name evidence="9" type="ORF">DKX38_016836</name>
</gene>
<organism evidence="9 10">
    <name type="scientific">Salix brachista</name>
    <dbReference type="NCBI Taxonomy" id="2182728"/>
    <lineage>
        <taxon>Eukaryota</taxon>
        <taxon>Viridiplantae</taxon>
        <taxon>Streptophyta</taxon>
        <taxon>Embryophyta</taxon>
        <taxon>Tracheophyta</taxon>
        <taxon>Spermatophyta</taxon>
        <taxon>Magnoliopsida</taxon>
        <taxon>eudicotyledons</taxon>
        <taxon>Gunneridae</taxon>
        <taxon>Pentapetalae</taxon>
        <taxon>rosids</taxon>
        <taxon>fabids</taxon>
        <taxon>Malpighiales</taxon>
        <taxon>Salicaceae</taxon>
        <taxon>Saliceae</taxon>
        <taxon>Salix</taxon>
    </lineage>
</organism>
<evidence type="ECO:0000256" key="3">
    <source>
        <dbReference type="ARBA" id="ARBA00022777"/>
    </source>
</evidence>
<evidence type="ECO:0000259" key="7">
    <source>
        <dbReference type="PROSITE" id="PS50011"/>
    </source>
</evidence>
<accession>A0A5N5KTN1</accession>
<dbReference type="SMART" id="SM00220">
    <property type="entry name" value="S_TKc"/>
    <property type="match status" value="1"/>
</dbReference>
<dbReference type="PANTHER" id="PTHR48011:SF6">
    <property type="entry name" value="PROTEIN KINASE DOMAIN-CONTAINING PROTEIN"/>
    <property type="match status" value="1"/>
</dbReference>
<dbReference type="EMBL" id="VDCV01000011">
    <property type="protein sequence ID" value="KAB5533718.1"/>
    <property type="molecule type" value="Genomic_DNA"/>
</dbReference>
<feature type="domain" description="Protein kinase" evidence="7">
    <location>
        <begin position="3"/>
        <end position="256"/>
    </location>
</feature>
<keyword evidence="1" id="KW-0808">Transferase</keyword>
<evidence type="ECO:0000256" key="2">
    <source>
        <dbReference type="ARBA" id="ARBA00022741"/>
    </source>
</evidence>
<dbReference type="Proteomes" id="UP000326939">
    <property type="component" value="Chromosome 11"/>
</dbReference>
<dbReference type="PROSITE" id="PS00107">
    <property type="entry name" value="PROTEIN_KINASE_ATP"/>
    <property type="match status" value="1"/>
</dbReference>
<name>A0A5N5KTN1_9ROSI</name>
<feature type="binding site" evidence="5">
    <location>
        <position position="32"/>
    </location>
    <ligand>
        <name>ATP</name>
        <dbReference type="ChEBI" id="CHEBI:30616"/>
    </ligand>
</feature>
<evidence type="ECO:0000313" key="9">
    <source>
        <dbReference type="EMBL" id="KAB5533750.1"/>
    </source>
</evidence>
<dbReference type="InterPro" id="IPR017441">
    <property type="entry name" value="Protein_kinase_ATP_BS"/>
</dbReference>
<reference evidence="9" key="2">
    <citation type="journal article" date="2019" name="Nat. Commun.">
        <title>Genome-wide analysis of Cushion willow provides insights into alpine plant divergence in a biodiversity hotspot.</title>
        <authorList>
            <person name="Chen J.H."/>
            <person name="Huang Y."/>
            <person name="Brachi B."/>
            <person name="Yun Q.Z."/>
            <person name="Zhang W."/>
            <person name="Lu W."/>
            <person name="Li H.N."/>
            <person name="Li W.Q."/>
            <person name="Sun X.D."/>
            <person name="Wang G.Y."/>
            <person name="He J."/>
            <person name="Zhou Z."/>
            <person name="Chen K.Y."/>
            <person name="Ji Y.H."/>
            <person name="Shi M.M."/>
            <person name="Sun W.G."/>
            <person name="Yang Y.P."/>
            <person name="Zhang R.G."/>
            <person name="Abbott R.J."/>
            <person name="Sun H."/>
        </authorList>
    </citation>
    <scope>NUCLEOTIDE SEQUENCE</scope>
    <source>
        <strain evidence="9">Br00</strain>
        <tissue evidence="9">Leaf</tissue>
    </source>
</reference>
<reference evidence="10" key="1">
    <citation type="journal article" date="2019" name="Gigascience">
        <title>De novo genome assembly of the endangered Acer yangbiense, a plant species with extremely small populations endemic to Yunnan Province, China.</title>
        <authorList>
            <person name="Yang J."/>
            <person name="Wariss H.M."/>
            <person name="Tao L."/>
            <person name="Zhang R."/>
            <person name="Yun Q."/>
            <person name="Hollingsworth P."/>
            <person name="Dao Z."/>
            <person name="Luo G."/>
            <person name="Guo H."/>
            <person name="Ma Y."/>
            <person name="Sun W."/>
        </authorList>
    </citation>
    <scope>NUCLEOTIDE SEQUENCE [LARGE SCALE GENOMIC DNA]</scope>
    <source>
        <strain evidence="10">cv. br00</strain>
    </source>
</reference>
<dbReference type="InterPro" id="IPR052751">
    <property type="entry name" value="Plant_MAPKKK"/>
</dbReference>
<evidence type="ECO:0000256" key="4">
    <source>
        <dbReference type="ARBA" id="ARBA00022840"/>
    </source>
</evidence>
<dbReference type="AlphaFoldDB" id="A0A5N5KTN1"/>
<protein>
    <recommendedName>
        <fullName evidence="7">Protein kinase domain-containing protein</fullName>
    </recommendedName>
</protein>
<dbReference type="FunFam" id="1.10.510.10:FF:001313">
    <property type="entry name" value="Mitogen-activated protein kinase kinase kinase 15"/>
    <property type="match status" value="1"/>
</dbReference>
<dbReference type="EMBL" id="VDCV01000011">
    <property type="protein sequence ID" value="KAB5533750.1"/>
    <property type="molecule type" value="Genomic_DNA"/>
</dbReference>
<keyword evidence="6" id="KW-0723">Serine/threonine-protein kinase</keyword>
<dbReference type="PROSITE" id="PS50011">
    <property type="entry name" value="PROTEIN_KINASE_DOM"/>
    <property type="match status" value="1"/>
</dbReference>
<dbReference type="InterPro" id="IPR011009">
    <property type="entry name" value="Kinase-like_dom_sf"/>
</dbReference>
<dbReference type="CDD" id="cd06606">
    <property type="entry name" value="STKc_MAPKKK"/>
    <property type="match status" value="1"/>
</dbReference>
<dbReference type="InterPro" id="IPR008271">
    <property type="entry name" value="Ser/Thr_kinase_AS"/>
</dbReference>
<proteinExistence type="inferred from homology"/>
<evidence type="ECO:0000256" key="5">
    <source>
        <dbReference type="PROSITE-ProRule" id="PRU10141"/>
    </source>
</evidence>
<dbReference type="PANTHER" id="PTHR48011">
    <property type="entry name" value="CCR4-NOT TRANSCRIPTIONAL COMPLEX SUBUNIT CAF120-RELATED"/>
    <property type="match status" value="1"/>
</dbReference>
<sequence length="439" mass="48643">MDWTRGQAIGHGSSATVSMAKANRSGQVFAVKSAELLKSESLQKEQSILSSLDCPQIVVYKGCDITNENGKLFYNLFLEYMSGGTLIDAIREGGGCLDESMIRLYARTILLGLEYLHCNGIVHCDIKGHNILVTGGGAKIADLGCAKRVDDEVSGATPIAGTPLYMSPEVARGEHQGFPADIWAFGCTFLEMATGQAPWVNVSDPVSALYQIGFSGNVPEIPSFMSQQAKDFLSKCLKRDPEERWSANELLTHDFITDQEPDFALKKIMSRSNVNTPTCVLDQVLWDSIEEVETTWDSTHKSSSLVSPIERIKQLTEANGEVPIWSWDDTWVTVRSNEQEMAPCCEDYNLAYANVRIGDSGAEIAWVSIEYDFVFLNEPTNVCANSTCKASSSGSCGDGRRHKTLSMPFERRKDAFYSSSFFFEGNKLRFSTWQFLHII</sequence>
<keyword evidence="4 5" id="KW-0067">ATP-binding</keyword>